<proteinExistence type="predicted"/>
<reference evidence="2 3" key="1">
    <citation type="journal article" date="2019" name="BMC Genomics">
        <title>New insights from Opisthorchis felineus genome: update on genomics of the epidemiologically important liver flukes.</title>
        <authorList>
            <person name="Ershov N.I."/>
            <person name="Mordvinov V.A."/>
            <person name="Prokhortchouk E.B."/>
            <person name="Pakharukova M.Y."/>
            <person name="Gunbin K.V."/>
            <person name="Ustyantsev K."/>
            <person name="Genaev M.A."/>
            <person name="Blinov A.G."/>
            <person name="Mazur A."/>
            <person name="Boulygina E."/>
            <person name="Tsygankova S."/>
            <person name="Khrameeva E."/>
            <person name="Chekanov N."/>
            <person name="Fan G."/>
            <person name="Xiao A."/>
            <person name="Zhang H."/>
            <person name="Xu X."/>
            <person name="Yang H."/>
            <person name="Solovyev V."/>
            <person name="Lee S.M."/>
            <person name="Liu X."/>
            <person name="Afonnikov D.A."/>
            <person name="Skryabin K.G."/>
        </authorList>
    </citation>
    <scope>NUCLEOTIDE SEQUENCE [LARGE SCALE GENOMIC DNA]</scope>
    <source>
        <strain evidence="2">AK-0245</strain>
        <tissue evidence="2">Whole organism</tissue>
    </source>
</reference>
<keyword evidence="1" id="KW-0732">Signal</keyword>
<sequence length="85" mass="9327">MEEQELLILTIALMLFHAAGGCVLLNGSCDGGDSSVKAVLQLMMVLTVDKQILQEFGEIQEHNQKHFSSLLRHRTAQETTQAAST</sequence>
<comment type="caution">
    <text evidence="2">The sequence shown here is derived from an EMBL/GenBank/DDBJ whole genome shotgun (WGS) entry which is preliminary data.</text>
</comment>
<evidence type="ECO:0000256" key="1">
    <source>
        <dbReference type="SAM" id="SignalP"/>
    </source>
</evidence>
<feature type="signal peptide" evidence="1">
    <location>
        <begin position="1"/>
        <end position="21"/>
    </location>
</feature>
<gene>
    <name evidence="2" type="ORF">CRM22_008957</name>
</gene>
<protein>
    <submittedName>
        <fullName evidence="2">Uncharacterized protein</fullName>
    </submittedName>
</protein>
<organism evidence="2 3">
    <name type="scientific">Opisthorchis felineus</name>
    <dbReference type="NCBI Taxonomy" id="147828"/>
    <lineage>
        <taxon>Eukaryota</taxon>
        <taxon>Metazoa</taxon>
        <taxon>Spiralia</taxon>
        <taxon>Lophotrochozoa</taxon>
        <taxon>Platyhelminthes</taxon>
        <taxon>Trematoda</taxon>
        <taxon>Digenea</taxon>
        <taxon>Opisthorchiida</taxon>
        <taxon>Opisthorchiata</taxon>
        <taxon>Opisthorchiidae</taxon>
        <taxon>Opisthorchis</taxon>
    </lineage>
</organism>
<evidence type="ECO:0000313" key="2">
    <source>
        <dbReference type="EMBL" id="TGZ59672.1"/>
    </source>
</evidence>
<accession>A0A4S2L8V4</accession>
<name>A0A4S2L8V4_OPIFE</name>
<keyword evidence="3" id="KW-1185">Reference proteome</keyword>
<evidence type="ECO:0000313" key="3">
    <source>
        <dbReference type="Proteomes" id="UP000308267"/>
    </source>
</evidence>
<feature type="chain" id="PRO_5020910233" evidence="1">
    <location>
        <begin position="22"/>
        <end position="85"/>
    </location>
</feature>
<dbReference type="EMBL" id="SJOL01008757">
    <property type="protein sequence ID" value="TGZ59672.1"/>
    <property type="molecule type" value="Genomic_DNA"/>
</dbReference>
<dbReference type="Proteomes" id="UP000308267">
    <property type="component" value="Unassembled WGS sequence"/>
</dbReference>
<dbReference type="AlphaFoldDB" id="A0A4S2L8V4"/>